<evidence type="ECO:0000313" key="2">
    <source>
        <dbReference type="EMBL" id="KAE8148511.1"/>
    </source>
</evidence>
<keyword evidence="3" id="KW-1185">Reference proteome</keyword>
<proteinExistence type="predicted"/>
<organism evidence="2 3">
    <name type="scientific">Aspergillus avenaceus</name>
    <dbReference type="NCBI Taxonomy" id="36643"/>
    <lineage>
        <taxon>Eukaryota</taxon>
        <taxon>Fungi</taxon>
        <taxon>Dikarya</taxon>
        <taxon>Ascomycota</taxon>
        <taxon>Pezizomycotina</taxon>
        <taxon>Eurotiomycetes</taxon>
        <taxon>Eurotiomycetidae</taxon>
        <taxon>Eurotiales</taxon>
        <taxon>Aspergillaceae</taxon>
        <taxon>Aspergillus</taxon>
        <taxon>Aspergillus subgen. Circumdati</taxon>
    </lineage>
</organism>
<feature type="transmembrane region" description="Helical" evidence="1">
    <location>
        <begin position="63"/>
        <end position="83"/>
    </location>
</feature>
<gene>
    <name evidence="2" type="ORF">BDV25DRAFT_158138</name>
</gene>
<keyword evidence="1" id="KW-0472">Membrane</keyword>
<evidence type="ECO:0000313" key="3">
    <source>
        <dbReference type="Proteomes" id="UP000325780"/>
    </source>
</evidence>
<keyword evidence="1" id="KW-0812">Transmembrane</keyword>
<sequence>MQHRTWEFSPIGDIASTETELTGRHNLTDTLQVKKHTDVAFSACVFQYHCYAPRVEILGKTGFLLFAFLSFFHSFFVLNSYSFSLSPRRI</sequence>
<dbReference type="AlphaFoldDB" id="A0A5N6TQV3"/>
<dbReference type="Proteomes" id="UP000325780">
    <property type="component" value="Unassembled WGS sequence"/>
</dbReference>
<dbReference type="EMBL" id="ML742157">
    <property type="protein sequence ID" value="KAE8148511.1"/>
    <property type="molecule type" value="Genomic_DNA"/>
</dbReference>
<protein>
    <submittedName>
        <fullName evidence="2">Uncharacterized protein</fullName>
    </submittedName>
</protein>
<evidence type="ECO:0000256" key="1">
    <source>
        <dbReference type="SAM" id="Phobius"/>
    </source>
</evidence>
<name>A0A5N6TQV3_ASPAV</name>
<accession>A0A5N6TQV3</accession>
<keyword evidence="1" id="KW-1133">Transmembrane helix</keyword>
<reference evidence="2 3" key="1">
    <citation type="submission" date="2019-04" db="EMBL/GenBank/DDBJ databases">
        <title>Friends and foes A comparative genomics study of 23 Aspergillus species from section Flavi.</title>
        <authorList>
            <consortium name="DOE Joint Genome Institute"/>
            <person name="Kjaerbolling I."/>
            <person name="Vesth T."/>
            <person name="Frisvad J.C."/>
            <person name="Nybo J.L."/>
            <person name="Theobald S."/>
            <person name="Kildgaard S."/>
            <person name="Isbrandt T."/>
            <person name="Kuo A."/>
            <person name="Sato A."/>
            <person name="Lyhne E.K."/>
            <person name="Kogle M.E."/>
            <person name="Wiebenga A."/>
            <person name="Kun R.S."/>
            <person name="Lubbers R.J."/>
            <person name="Makela M.R."/>
            <person name="Barry K."/>
            <person name="Chovatia M."/>
            <person name="Clum A."/>
            <person name="Daum C."/>
            <person name="Haridas S."/>
            <person name="He G."/>
            <person name="LaButti K."/>
            <person name="Lipzen A."/>
            <person name="Mondo S."/>
            <person name="Riley R."/>
            <person name="Salamov A."/>
            <person name="Simmons B.A."/>
            <person name="Magnuson J.K."/>
            <person name="Henrissat B."/>
            <person name="Mortensen U.H."/>
            <person name="Larsen T.O."/>
            <person name="Devries R.P."/>
            <person name="Grigoriev I.V."/>
            <person name="Machida M."/>
            <person name="Baker S.E."/>
            <person name="Andersen M.R."/>
        </authorList>
    </citation>
    <scope>NUCLEOTIDE SEQUENCE [LARGE SCALE GENOMIC DNA]</scope>
    <source>
        <strain evidence="2 3">IBT 18842</strain>
    </source>
</reference>